<dbReference type="AlphaFoldDB" id="A0A6A6W821"/>
<sequence length="388" mass="44539">MATNIKEYTFEGGTPYTIGSCITLRIQGTSKSVECKIVKHLECSHACTMVVRLTLPRTNYEAHYVLKVFDRRFTFQRRYCVALEPWVNGADEQAYQEFVLSGQAKHLVDHKLTDWYSWYDLKDDDDGKYFEHSDDPRSTIPGADDARVQWWCRHERYNTETNAYKLMQKHQGEIIPRIHALVTVRNSCLWGQVPTEYSDSVNLAFQAPGLLMEYIGGFKISDIQHHVSIEHYQQIMDGATSVFEQTQACGVCHQEVNCVDMLVRPKLSSSSAKTVTYQTVYVDWSDTKFREPTDSDAGWSQIVYEASEADSIGLAMLGVVKPHARYMRTQECQDREDIHAHEHWCKTCLQTHEQSLASWACSGFDHWSLHSSRALREENAAKRTAGLE</sequence>
<organism evidence="1 2">
    <name type="scientific">Pseudovirgaria hyperparasitica</name>
    <dbReference type="NCBI Taxonomy" id="470096"/>
    <lineage>
        <taxon>Eukaryota</taxon>
        <taxon>Fungi</taxon>
        <taxon>Dikarya</taxon>
        <taxon>Ascomycota</taxon>
        <taxon>Pezizomycotina</taxon>
        <taxon>Dothideomycetes</taxon>
        <taxon>Dothideomycetes incertae sedis</taxon>
        <taxon>Acrospermales</taxon>
        <taxon>Acrospermaceae</taxon>
        <taxon>Pseudovirgaria</taxon>
    </lineage>
</organism>
<name>A0A6A6W821_9PEZI</name>
<evidence type="ECO:0000313" key="1">
    <source>
        <dbReference type="EMBL" id="KAF2758100.1"/>
    </source>
</evidence>
<evidence type="ECO:0000313" key="2">
    <source>
        <dbReference type="Proteomes" id="UP000799437"/>
    </source>
</evidence>
<dbReference type="GeneID" id="54486562"/>
<accession>A0A6A6W821</accession>
<evidence type="ECO:0008006" key="3">
    <source>
        <dbReference type="Google" id="ProtNLM"/>
    </source>
</evidence>
<dbReference type="EMBL" id="ML996572">
    <property type="protein sequence ID" value="KAF2758100.1"/>
    <property type="molecule type" value="Genomic_DNA"/>
</dbReference>
<protein>
    <recommendedName>
        <fullName evidence="3">Protein kinase domain-containing protein</fullName>
    </recommendedName>
</protein>
<dbReference type="SUPFAM" id="SSF56112">
    <property type="entry name" value="Protein kinase-like (PK-like)"/>
    <property type="match status" value="1"/>
</dbReference>
<keyword evidence="2" id="KW-1185">Reference proteome</keyword>
<dbReference type="RefSeq" id="XP_033600551.1">
    <property type="nucleotide sequence ID" value="XM_033745508.1"/>
</dbReference>
<dbReference type="OrthoDB" id="5134445at2759"/>
<dbReference type="Proteomes" id="UP000799437">
    <property type="component" value="Unassembled WGS sequence"/>
</dbReference>
<reference evidence="1" key="1">
    <citation type="journal article" date="2020" name="Stud. Mycol.">
        <title>101 Dothideomycetes genomes: a test case for predicting lifestyles and emergence of pathogens.</title>
        <authorList>
            <person name="Haridas S."/>
            <person name="Albert R."/>
            <person name="Binder M."/>
            <person name="Bloem J."/>
            <person name="Labutti K."/>
            <person name="Salamov A."/>
            <person name="Andreopoulos B."/>
            <person name="Baker S."/>
            <person name="Barry K."/>
            <person name="Bills G."/>
            <person name="Bluhm B."/>
            <person name="Cannon C."/>
            <person name="Castanera R."/>
            <person name="Culley D."/>
            <person name="Daum C."/>
            <person name="Ezra D."/>
            <person name="Gonzalez J."/>
            <person name="Henrissat B."/>
            <person name="Kuo A."/>
            <person name="Liang C."/>
            <person name="Lipzen A."/>
            <person name="Lutzoni F."/>
            <person name="Magnuson J."/>
            <person name="Mondo S."/>
            <person name="Nolan M."/>
            <person name="Ohm R."/>
            <person name="Pangilinan J."/>
            <person name="Park H.-J."/>
            <person name="Ramirez L."/>
            <person name="Alfaro M."/>
            <person name="Sun H."/>
            <person name="Tritt A."/>
            <person name="Yoshinaga Y."/>
            <person name="Zwiers L.-H."/>
            <person name="Turgeon B."/>
            <person name="Goodwin S."/>
            <person name="Spatafora J."/>
            <person name="Crous P."/>
            <person name="Grigoriev I."/>
        </authorList>
    </citation>
    <scope>NUCLEOTIDE SEQUENCE</scope>
    <source>
        <strain evidence="1">CBS 121739</strain>
    </source>
</reference>
<proteinExistence type="predicted"/>
<gene>
    <name evidence="1" type="ORF">EJ05DRAFT_486157</name>
</gene>
<dbReference type="InterPro" id="IPR011009">
    <property type="entry name" value="Kinase-like_dom_sf"/>
</dbReference>